<reference evidence="2" key="1">
    <citation type="journal article" date="2020" name="Nature">
        <title>Giant virus diversity and host interactions through global metagenomics.</title>
        <authorList>
            <person name="Schulz F."/>
            <person name="Roux S."/>
            <person name="Paez-Espino D."/>
            <person name="Jungbluth S."/>
            <person name="Walsh D.A."/>
            <person name="Denef V.J."/>
            <person name="McMahon K.D."/>
            <person name="Konstantinidis K.T."/>
            <person name="Eloe-Fadrosh E.A."/>
            <person name="Kyrpides N.C."/>
            <person name="Woyke T."/>
        </authorList>
    </citation>
    <scope>NUCLEOTIDE SEQUENCE</scope>
    <source>
        <strain evidence="2">GVMAG-M-3300010160-4</strain>
    </source>
</reference>
<dbReference type="InterPro" id="IPR003806">
    <property type="entry name" value="ATP-grasp_PylC-type"/>
</dbReference>
<evidence type="ECO:0000313" key="2">
    <source>
        <dbReference type="EMBL" id="QHS89922.1"/>
    </source>
</evidence>
<name>A0A6C0BD45_9ZZZZ</name>
<dbReference type="GO" id="GO:0005524">
    <property type="term" value="F:ATP binding"/>
    <property type="evidence" value="ECO:0007669"/>
    <property type="project" value="InterPro"/>
</dbReference>
<sequence>MSNKKYMIIIFGNHSNDWMEAFSELESENLIHVKSFREVLKFKDLDNYLIIPLVEKEIQLLFRFKNNLQSSFCGFYNFKCKYKFSQYVKKNQLQDFCPLYFNYGNIQYPCVSKPFNLSNGKSVEIHYKPFNTEDNKVIQEYIPSPQEYVSHIVSKNGVIIECITYMYTPLNPQLNGHYINNCNLIKEVTKVDIHFKSIFEKFLKPVLYTGVCNIDYKIVNGLPKIFEINPRLGGSLMRKSFREDLKKIISALVESYTL</sequence>
<dbReference type="Gene3D" id="3.30.470.20">
    <property type="entry name" value="ATP-grasp fold, B domain"/>
    <property type="match status" value="1"/>
</dbReference>
<dbReference type="GO" id="GO:0046872">
    <property type="term" value="F:metal ion binding"/>
    <property type="evidence" value="ECO:0007669"/>
    <property type="project" value="InterPro"/>
</dbReference>
<dbReference type="SUPFAM" id="SSF56059">
    <property type="entry name" value="Glutathione synthetase ATP-binding domain-like"/>
    <property type="match status" value="1"/>
</dbReference>
<accession>A0A6C0BD45</accession>
<proteinExistence type="predicted"/>
<organism evidence="2">
    <name type="scientific">viral metagenome</name>
    <dbReference type="NCBI Taxonomy" id="1070528"/>
    <lineage>
        <taxon>unclassified sequences</taxon>
        <taxon>metagenomes</taxon>
        <taxon>organismal metagenomes</taxon>
    </lineage>
</organism>
<feature type="domain" description="ATP-grasp fold PylC-type" evidence="1">
    <location>
        <begin position="103"/>
        <end position="235"/>
    </location>
</feature>
<dbReference type="AlphaFoldDB" id="A0A6C0BD45"/>
<evidence type="ECO:0000259" key="1">
    <source>
        <dbReference type="Pfam" id="PF02655"/>
    </source>
</evidence>
<dbReference type="Pfam" id="PF02655">
    <property type="entry name" value="ATP-grasp_3"/>
    <property type="match status" value="1"/>
</dbReference>
<protein>
    <recommendedName>
        <fullName evidence="1">ATP-grasp fold PylC-type domain-containing protein</fullName>
    </recommendedName>
</protein>
<dbReference type="EMBL" id="MN739121">
    <property type="protein sequence ID" value="QHS89922.1"/>
    <property type="molecule type" value="Genomic_DNA"/>
</dbReference>